<dbReference type="EMBL" id="QZDT01000009">
    <property type="protein sequence ID" value="NBJ92515.1"/>
    <property type="molecule type" value="Genomic_DNA"/>
</dbReference>
<name>A0A9X5GS09_9FIRM</name>
<evidence type="ECO:0000313" key="2">
    <source>
        <dbReference type="Proteomes" id="UP001154420"/>
    </source>
</evidence>
<accession>A0A9X5GS09</accession>
<keyword evidence="2" id="KW-1185">Reference proteome</keyword>
<sequence>MRNIFKLNPQVSMASKIAIYGAGKSGRNVKKKLNHMGIDVHAFIDSDELKMGTICDGIMIHEINWLKENNAICIIPGGFQEKIYMVCHKNSIKNLFLDFKEGFEVILAETTTQSLYALTDEIRKKKIYILGTGKYSRRLFILLNSVYDNIKIEGFLRFSLDKNYTGNSIFNHKIFNYTELADDNIAIFSTKINFLFN</sequence>
<proteinExistence type="predicted"/>
<dbReference type="RefSeq" id="WP_160559610.1">
    <property type="nucleotide sequence ID" value="NZ_QZDT01000009.1"/>
</dbReference>
<dbReference type="AlphaFoldDB" id="A0A9X5GS09"/>
<gene>
    <name evidence="1" type="ORF">D5281_07880</name>
</gene>
<dbReference type="SUPFAM" id="SSF53335">
    <property type="entry name" value="S-adenosyl-L-methionine-dependent methyltransferases"/>
    <property type="match status" value="1"/>
</dbReference>
<protein>
    <submittedName>
        <fullName evidence="1">Uncharacterized protein</fullName>
    </submittedName>
</protein>
<organism evidence="1 2">
    <name type="scientific">Parablautia muri</name>
    <dbReference type="NCBI Taxonomy" id="2320879"/>
    <lineage>
        <taxon>Bacteria</taxon>
        <taxon>Bacillati</taxon>
        <taxon>Bacillota</taxon>
        <taxon>Clostridia</taxon>
        <taxon>Lachnospirales</taxon>
        <taxon>Lachnospiraceae</taxon>
        <taxon>Parablautia</taxon>
    </lineage>
</organism>
<reference evidence="1" key="1">
    <citation type="submission" date="2018-09" db="EMBL/GenBank/DDBJ databases">
        <title>Murine metabolic-syndrome-specific gut microbial biobank.</title>
        <authorList>
            <person name="Liu C."/>
        </authorList>
    </citation>
    <scope>NUCLEOTIDE SEQUENCE</scope>
    <source>
        <strain evidence="1">D42-62</strain>
    </source>
</reference>
<dbReference type="InterPro" id="IPR029063">
    <property type="entry name" value="SAM-dependent_MTases_sf"/>
</dbReference>
<dbReference type="Gene3D" id="3.40.50.720">
    <property type="entry name" value="NAD(P)-binding Rossmann-like Domain"/>
    <property type="match status" value="1"/>
</dbReference>
<evidence type="ECO:0000313" key="1">
    <source>
        <dbReference type="EMBL" id="NBJ92515.1"/>
    </source>
</evidence>
<comment type="caution">
    <text evidence="1">The sequence shown here is derived from an EMBL/GenBank/DDBJ whole genome shotgun (WGS) entry which is preliminary data.</text>
</comment>
<dbReference type="Proteomes" id="UP001154420">
    <property type="component" value="Unassembled WGS sequence"/>
</dbReference>